<dbReference type="Proteomes" id="UP000219689">
    <property type="component" value="Unassembled WGS sequence"/>
</dbReference>
<dbReference type="GO" id="GO:0016787">
    <property type="term" value="F:hydrolase activity"/>
    <property type="evidence" value="ECO:0007669"/>
    <property type="project" value="UniProtKB-KW"/>
</dbReference>
<evidence type="ECO:0000259" key="1">
    <source>
        <dbReference type="Pfam" id="PF12697"/>
    </source>
</evidence>
<dbReference type="PRINTS" id="PR00111">
    <property type="entry name" value="ABHYDROLASE"/>
</dbReference>
<evidence type="ECO:0000313" key="3">
    <source>
        <dbReference type="Proteomes" id="UP000219689"/>
    </source>
</evidence>
<name>A0A2A5QQQ6_9EURY</name>
<dbReference type="InterPro" id="IPR029058">
    <property type="entry name" value="AB_hydrolase_fold"/>
</dbReference>
<dbReference type="PANTHER" id="PTHR43433">
    <property type="entry name" value="HYDROLASE, ALPHA/BETA FOLD FAMILY PROTEIN"/>
    <property type="match status" value="1"/>
</dbReference>
<keyword evidence="3" id="KW-1185">Reference proteome</keyword>
<dbReference type="InterPro" id="IPR000073">
    <property type="entry name" value="AB_hydrolase_1"/>
</dbReference>
<feature type="domain" description="AB hydrolase-1" evidence="1">
    <location>
        <begin position="22"/>
        <end position="247"/>
    </location>
</feature>
<comment type="caution">
    <text evidence="2">The sequence shown here is derived from an EMBL/GenBank/DDBJ whole genome shotgun (WGS) entry which is preliminary data.</text>
</comment>
<sequence length="261" mass="27640">MPTASNDGVSLYYDRAGEGESVVFVPEAGLGGWLWGWQHAAVAGPHEVVVWDLRGTGRSDAPPGPDDLETLVADLEAVLADCDIRKAHLVGCGLGGAIALAAARTSSRVETLSLFGTAARGSEFDLEPLFAPPDDPDALRRSLETGLSADFLEAQPDVLDGIVEWRADGDADREGWDAQVTALQGFDATEWLVEVTQPTQVVYGTADELVAPAAGRDLARGLPRGEFTGLKGAGHLAFIERSRTVNDLLLGFLEDQTTDDA</sequence>
<proteinExistence type="predicted"/>
<organism evidence="2 3">
    <name type="scientific">Natrinema ejinorense</name>
    <dbReference type="NCBI Taxonomy" id="373386"/>
    <lineage>
        <taxon>Archaea</taxon>
        <taxon>Methanobacteriati</taxon>
        <taxon>Methanobacteriota</taxon>
        <taxon>Stenosarchaea group</taxon>
        <taxon>Halobacteria</taxon>
        <taxon>Halobacteriales</taxon>
        <taxon>Natrialbaceae</taxon>
        <taxon>Natrinema</taxon>
    </lineage>
</organism>
<dbReference type="AlphaFoldDB" id="A0A2A5QQQ6"/>
<dbReference type="PANTHER" id="PTHR43433:SF5">
    <property type="entry name" value="AB HYDROLASE-1 DOMAIN-CONTAINING PROTEIN"/>
    <property type="match status" value="1"/>
</dbReference>
<dbReference type="OrthoDB" id="247398at2157"/>
<dbReference type="Gene3D" id="3.40.50.1820">
    <property type="entry name" value="alpha/beta hydrolase"/>
    <property type="match status" value="1"/>
</dbReference>
<keyword evidence="2" id="KW-0378">Hydrolase</keyword>
<accession>A0A2A5QQQ6</accession>
<dbReference type="SUPFAM" id="SSF53474">
    <property type="entry name" value="alpha/beta-Hydrolases"/>
    <property type="match status" value="1"/>
</dbReference>
<reference evidence="2 3" key="1">
    <citation type="submission" date="2017-09" db="EMBL/GenBank/DDBJ databases">
        <title>Genome sequences of Natrinema ejinorence JCM 13890T.</title>
        <authorList>
            <person name="Roh S.W."/>
            <person name="Kim Y.B."/>
            <person name="Kim J.Y."/>
        </authorList>
    </citation>
    <scope>NUCLEOTIDE SEQUENCE [LARGE SCALE GENOMIC DNA]</scope>
    <source>
        <strain evidence="2 3">JCM 13890</strain>
    </source>
</reference>
<dbReference type="Pfam" id="PF12697">
    <property type="entry name" value="Abhydrolase_6"/>
    <property type="match status" value="1"/>
</dbReference>
<dbReference type="RefSeq" id="WP_097378034.1">
    <property type="nucleotide sequence ID" value="NZ_NXNI01000001.1"/>
</dbReference>
<gene>
    <name evidence="2" type="ORF">CP557_00160</name>
</gene>
<evidence type="ECO:0000313" key="2">
    <source>
        <dbReference type="EMBL" id="PCR89083.1"/>
    </source>
</evidence>
<dbReference type="InterPro" id="IPR050471">
    <property type="entry name" value="AB_hydrolase"/>
</dbReference>
<dbReference type="EMBL" id="NXNI01000001">
    <property type="protein sequence ID" value="PCR89083.1"/>
    <property type="molecule type" value="Genomic_DNA"/>
</dbReference>
<protein>
    <submittedName>
        <fullName evidence="2">Alpha/beta hydrolase</fullName>
    </submittedName>
</protein>